<dbReference type="PROSITE" id="PS50921">
    <property type="entry name" value="ANTAR"/>
    <property type="match status" value="1"/>
</dbReference>
<dbReference type="InterPro" id="IPR011006">
    <property type="entry name" value="CheY-like_superfamily"/>
</dbReference>
<dbReference type="InterPro" id="IPR005561">
    <property type="entry name" value="ANTAR"/>
</dbReference>
<accession>A0A939C2F6</accession>
<dbReference type="InterPro" id="IPR029016">
    <property type="entry name" value="GAF-like_dom_sf"/>
</dbReference>
<evidence type="ECO:0000256" key="4">
    <source>
        <dbReference type="ARBA" id="ARBA00023163"/>
    </source>
</evidence>
<dbReference type="GO" id="GO:0016301">
    <property type="term" value="F:kinase activity"/>
    <property type="evidence" value="ECO:0007669"/>
    <property type="project" value="UniProtKB-KW"/>
</dbReference>
<evidence type="ECO:0000256" key="3">
    <source>
        <dbReference type="ARBA" id="ARBA00023015"/>
    </source>
</evidence>
<keyword evidence="1" id="KW-0808">Transferase</keyword>
<keyword evidence="4" id="KW-0804">Transcription</keyword>
<dbReference type="Gene3D" id="3.30.450.40">
    <property type="match status" value="1"/>
</dbReference>
<dbReference type="AlphaFoldDB" id="A0A939C2F6"/>
<name>A0A939C2F6_9ACTN</name>
<gene>
    <name evidence="6" type="ORF">JL107_08710</name>
</gene>
<dbReference type="Pfam" id="PF03861">
    <property type="entry name" value="ANTAR"/>
    <property type="match status" value="1"/>
</dbReference>
<dbReference type="SMART" id="SM01012">
    <property type="entry name" value="ANTAR"/>
    <property type="match status" value="1"/>
</dbReference>
<evidence type="ECO:0000256" key="1">
    <source>
        <dbReference type="ARBA" id="ARBA00022679"/>
    </source>
</evidence>
<evidence type="ECO:0000313" key="7">
    <source>
        <dbReference type="Proteomes" id="UP000663801"/>
    </source>
</evidence>
<feature type="domain" description="ANTAR" evidence="5">
    <location>
        <begin position="146"/>
        <end position="207"/>
    </location>
</feature>
<comment type="caution">
    <text evidence="6">The sequence shown here is derived from an EMBL/GenBank/DDBJ whole genome shotgun (WGS) entry which is preliminary data.</text>
</comment>
<sequence>MTLAPEVADLAVRWVPAACTVGITASRDGRITLSEGANPLGRWLNHLEAEFAQGPTCDVRNRGETVVVADTATEPRWGQLPGEMRDAGVRSLLAVPVELPPDGRGTRAALALYSDLPRAFEDGRGRGDLPALLAAVRDAITATPTEPDRVASVVDLQTALVGRSVVGQAVGLVMGRRGCTAREARAHLRRLAALEGIPLVRVAQDLVDSLGPPTAQP</sequence>
<dbReference type="InterPro" id="IPR036388">
    <property type="entry name" value="WH-like_DNA-bd_sf"/>
</dbReference>
<organism evidence="6 7">
    <name type="scientific">Nakamurella flavida</name>
    <dbReference type="NCBI Taxonomy" id="363630"/>
    <lineage>
        <taxon>Bacteria</taxon>
        <taxon>Bacillati</taxon>
        <taxon>Actinomycetota</taxon>
        <taxon>Actinomycetes</taxon>
        <taxon>Nakamurellales</taxon>
        <taxon>Nakamurellaceae</taxon>
        <taxon>Nakamurella</taxon>
    </lineage>
</organism>
<dbReference type="SUPFAM" id="SSF52172">
    <property type="entry name" value="CheY-like"/>
    <property type="match status" value="1"/>
</dbReference>
<reference evidence="6" key="1">
    <citation type="submission" date="2021-01" db="EMBL/GenBank/DDBJ databases">
        <title>KCTC 19127 draft genome.</title>
        <authorList>
            <person name="An D."/>
        </authorList>
    </citation>
    <scope>NUCLEOTIDE SEQUENCE</scope>
    <source>
        <strain evidence="6">KCTC 19127</strain>
    </source>
</reference>
<dbReference type="RefSeq" id="WP_205256636.1">
    <property type="nucleotide sequence ID" value="NZ_BAAAPV010000004.1"/>
</dbReference>
<evidence type="ECO:0000256" key="2">
    <source>
        <dbReference type="ARBA" id="ARBA00022777"/>
    </source>
</evidence>
<evidence type="ECO:0000259" key="5">
    <source>
        <dbReference type="PROSITE" id="PS50921"/>
    </source>
</evidence>
<keyword evidence="7" id="KW-1185">Reference proteome</keyword>
<dbReference type="InterPro" id="IPR003018">
    <property type="entry name" value="GAF"/>
</dbReference>
<dbReference type="SUPFAM" id="SSF55781">
    <property type="entry name" value="GAF domain-like"/>
    <property type="match status" value="1"/>
</dbReference>
<dbReference type="Pfam" id="PF13185">
    <property type="entry name" value="GAF_2"/>
    <property type="match status" value="1"/>
</dbReference>
<proteinExistence type="predicted"/>
<dbReference type="EMBL" id="JAERWL010000008">
    <property type="protein sequence ID" value="MBM9476520.1"/>
    <property type="molecule type" value="Genomic_DNA"/>
</dbReference>
<keyword evidence="3" id="KW-0805">Transcription regulation</keyword>
<evidence type="ECO:0000313" key="6">
    <source>
        <dbReference type="EMBL" id="MBM9476520.1"/>
    </source>
</evidence>
<dbReference type="GO" id="GO:0003723">
    <property type="term" value="F:RNA binding"/>
    <property type="evidence" value="ECO:0007669"/>
    <property type="project" value="InterPro"/>
</dbReference>
<dbReference type="Proteomes" id="UP000663801">
    <property type="component" value="Unassembled WGS sequence"/>
</dbReference>
<protein>
    <submittedName>
        <fullName evidence="6">GAF and ANTAR domain-containing protein</fullName>
    </submittedName>
</protein>
<dbReference type="Gene3D" id="1.10.10.10">
    <property type="entry name" value="Winged helix-like DNA-binding domain superfamily/Winged helix DNA-binding domain"/>
    <property type="match status" value="1"/>
</dbReference>
<keyword evidence="2" id="KW-0418">Kinase</keyword>